<dbReference type="PROSITE" id="PS51649">
    <property type="entry name" value="NPH3"/>
    <property type="match status" value="1"/>
</dbReference>
<protein>
    <recommendedName>
        <fullName evidence="4">NPH3 domain-containing protein</fullName>
    </recommendedName>
</protein>
<reference evidence="5 6" key="1">
    <citation type="journal article" date="2021" name="Comput. Struct. Biotechnol. J.">
        <title>De novo genome assembly of the potent medicinal plant Rehmannia glutinosa using nanopore technology.</title>
        <authorList>
            <person name="Ma L."/>
            <person name="Dong C."/>
            <person name="Song C."/>
            <person name="Wang X."/>
            <person name="Zheng X."/>
            <person name="Niu Y."/>
            <person name="Chen S."/>
            <person name="Feng W."/>
        </authorList>
    </citation>
    <scope>NUCLEOTIDE SEQUENCE [LARGE SCALE GENOMIC DNA]</scope>
    <source>
        <strain evidence="5">DH-2019</strain>
    </source>
</reference>
<dbReference type="Pfam" id="PF03000">
    <property type="entry name" value="NPH3"/>
    <property type="match status" value="1"/>
</dbReference>
<dbReference type="InterPro" id="IPR043454">
    <property type="entry name" value="NPH3/RPT2-like"/>
</dbReference>
<evidence type="ECO:0000259" key="4">
    <source>
        <dbReference type="PROSITE" id="PS51649"/>
    </source>
</evidence>
<feature type="domain" description="NPH3" evidence="4">
    <location>
        <begin position="108"/>
        <end position="184"/>
    </location>
</feature>
<accession>A0ABR0XCH0</accession>
<dbReference type="PANTHER" id="PTHR32370">
    <property type="entry name" value="OS12G0117600 PROTEIN"/>
    <property type="match status" value="1"/>
</dbReference>
<comment type="caution">
    <text evidence="5">The sequence shown here is derived from an EMBL/GenBank/DDBJ whole genome shotgun (WGS) entry which is preliminary data.</text>
</comment>
<keyword evidence="1" id="KW-0833">Ubl conjugation pathway</keyword>
<dbReference type="InterPro" id="IPR027356">
    <property type="entry name" value="NPH3_dom"/>
</dbReference>
<dbReference type="EMBL" id="JABTTQ020000005">
    <property type="protein sequence ID" value="KAK6156800.1"/>
    <property type="molecule type" value="Genomic_DNA"/>
</dbReference>
<evidence type="ECO:0000313" key="6">
    <source>
        <dbReference type="Proteomes" id="UP001318860"/>
    </source>
</evidence>
<evidence type="ECO:0000256" key="1">
    <source>
        <dbReference type="ARBA" id="ARBA00022786"/>
    </source>
</evidence>
<evidence type="ECO:0000256" key="2">
    <source>
        <dbReference type="PROSITE-ProRule" id="PRU00982"/>
    </source>
</evidence>
<sequence length="184" mass="20907">MRGRVFRNDRGFRRRQSDFQNRSISKLRRSILVARLHSRVKKLRDVIPLGRKISKSCGDVANPSRGKLANPKGIRWQYTGKPHRSVSSPKWNEMKDSSPSRNTPVPPDWWFEDVSILRIDHFVRVITAIKVKGMRYELIGAAIMHYASKWLPGLIREGLGSGVDDGNNSSNSNGSSSSWKGDYT</sequence>
<feature type="region of interest" description="Disordered" evidence="3">
    <location>
        <begin position="78"/>
        <end position="103"/>
    </location>
</feature>
<proteinExistence type="inferred from homology"/>
<keyword evidence="6" id="KW-1185">Reference proteome</keyword>
<dbReference type="Proteomes" id="UP001318860">
    <property type="component" value="Unassembled WGS sequence"/>
</dbReference>
<evidence type="ECO:0000313" key="5">
    <source>
        <dbReference type="EMBL" id="KAK6156800.1"/>
    </source>
</evidence>
<evidence type="ECO:0000256" key="3">
    <source>
        <dbReference type="SAM" id="MobiDB-lite"/>
    </source>
</evidence>
<name>A0ABR0XCH0_REHGL</name>
<comment type="similarity">
    <text evidence="2">Belongs to the NPH3 family.</text>
</comment>
<feature type="compositionally biased region" description="Low complexity" evidence="3">
    <location>
        <begin position="162"/>
        <end position="178"/>
    </location>
</feature>
<feature type="region of interest" description="Disordered" evidence="3">
    <location>
        <begin position="162"/>
        <end position="184"/>
    </location>
</feature>
<gene>
    <name evidence="5" type="ORF">DH2020_011048</name>
</gene>
<organism evidence="5 6">
    <name type="scientific">Rehmannia glutinosa</name>
    <name type="common">Chinese foxglove</name>
    <dbReference type="NCBI Taxonomy" id="99300"/>
    <lineage>
        <taxon>Eukaryota</taxon>
        <taxon>Viridiplantae</taxon>
        <taxon>Streptophyta</taxon>
        <taxon>Embryophyta</taxon>
        <taxon>Tracheophyta</taxon>
        <taxon>Spermatophyta</taxon>
        <taxon>Magnoliopsida</taxon>
        <taxon>eudicotyledons</taxon>
        <taxon>Gunneridae</taxon>
        <taxon>Pentapetalae</taxon>
        <taxon>asterids</taxon>
        <taxon>lamiids</taxon>
        <taxon>Lamiales</taxon>
        <taxon>Orobanchaceae</taxon>
        <taxon>Rehmannieae</taxon>
        <taxon>Rehmannia</taxon>
    </lineage>
</organism>